<feature type="coiled-coil region" evidence="1">
    <location>
        <begin position="124"/>
        <end position="235"/>
    </location>
</feature>
<feature type="region of interest" description="Disordered" evidence="2">
    <location>
        <begin position="30"/>
        <end position="75"/>
    </location>
</feature>
<dbReference type="AlphaFoldDB" id="A0A0G4IW49"/>
<name>A0A0G4IW49_PLABS</name>
<dbReference type="Proteomes" id="UP000039324">
    <property type="component" value="Unassembled WGS sequence"/>
</dbReference>
<evidence type="ECO:0000256" key="1">
    <source>
        <dbReference type="SAM" id="Coils"/>
    </source>
</evidence>
<evidence type="ECO:0000256" key="2">
    <source>
        <dbReference type="SAM" id="MobiDB-lite"/>
    </source>
</evidence>
<evidence type="ECO:0000313" key="4">
    <source>
        <dbReference type="Proteomes" id="UP000039324"/>
    </source>
</evidence>
<keyword evidence="4" id="KW-1185">Reference proteome</keyword>
<reference evidence="3 4" key="1">
    <citation type="submission" date="2015-02" db="EMBL/GenBank/DDBJ databases">
        <authorList>
            <person name="Chooi Y.-H."/>
        </authorList>
    </citation>
    <scope>NUCLEOTIDE SEQUENCE [LARGE SCALE GENOMIC DNA]</scope>
    <source>
        <strain evidence="3">E3</strain>
    </source>
</reference>
<dbReference type="EMBL" id="CDSF01000090">
    <property type="protein sequence ID" value="CEO99291.1"/>
    <property type="molecule type" value="Genomic_DNA"/>
</dbReference>
<accession>A0A0G4IW49</accession>
<proteinExistence type="predicted"/>
<protein>
    <submittedName>
        <fullName evidence="3">Uncharacterized protein</fullName>
    </submittedName>
</protein>
<gene>
    <name evidence="3" type="ORF">PBRA_001197</name>
</gene>
<feature type="coiled-coil region" evidence="1">
    <location>
        <begin position="331"/>
        <end position="358"/>
    </location>
</feature>
<organism evidence="3 4">
    <name type="scientific">Plasmodiophora brassicae</name>
    <name type="common">Clubroot disease agent</name>
    <dbReference type="NCBI Taxonomy" id="37360"/>
    <lineage>
        <taxon>Eukaryota</taxon>
        <taxon>Sar</taxon>
        <taxon>Rhizaria</taxon>
        <taxon>Endomyxa</taxon>
        <taxon>Phytomyxea</taxon>
        <taxon>Plasmodiophorida</taxon>
        <taxon>Plasmodiophoridae</taxon>
        <taxon>Plasmodiophora</taxon>
    </lineage>
</organism>
<evidence type="ECO:0000313" key="3">
    <source>
        <dbReference type="EMBL" id="CEO99291.1"/>
    </source>
</evidence>
<dbReference type="OMA" id="ERENWAR"/>
<sequence length="689" mass="77670">MSALGYDGADDDASYDDGLFSKLMARMAMQEEEEENAVPRNPRTWPSVDQSDNWLTKPLPQSPALSEPTIPGKSFGEDFLRPNLSADGEGDKWAKSLDLPPAPTLERFIAPPRASPDRHLLEDKAHLERRMHDLEIDLQSALSRATDLQRELETARGTIKECAKFKEERDEVKRLLQAAQDDHAVAEQKWQASISKAERIRSRLEAEIARHTDSIRGLTEENARLRSTIEEAGDETELVVQRERENWARAEALRTDELKAKCQRLQGIVDASAARDGSGTGTLALEAELSDLREALRAARFANRERDMEVAEMTIKLRDLKTQYSQCSSLLETQQRDNEQLVQKIEELQARRDNYAETGVQTISTPCTETPYSVKRSPAPAEDNQGMLSQEALYDLVRQAITSETEKFKSQLVSLCEKYESVHQLLERQSRKQENIQETIGQLEHRISERTKPDDSSALNAKSAAASAISLSDPREKMSSNLARAVALRRRTAASAMANDDPVRLFFVAFLSEMVDLYPDGSEWPITFEDFSFVYESFQSSNRKIRSTVVELIDFTIETALKYLSETLSVVTVADNHSLSWNVDRVFKVASSTKTRRRKQWGGASNSWDVPAKPAPPSRPSRPSEMHWGGQRPARAPTTQRQWPQPPNPDIKDPDEFPSMPAATAQYSATLPDDTDSAQKTSVYRRQKF</sequence>
<feature type="region of interest" description="Disordered" evidence="2">
    <location>
        <begin position="597"/>
        <end position="689"/>
    </location>
</feature>
<keyword evidence="1" id="KW-0175">Coiled coil</keyword>